<dbReference type="InterPro" id="IPR011990">
    <property type="entry name" value="TPR-like_helical_dom_sf"/>
</dbReference>
<dbReference type="AlphaFoldDB" id="S4MQ68"/>
<dbReference type="Gene3D" id="1.25.40.10">
    <property type="entry name" value="Tetratricopeptide repeat domain"/>
    <property type="match status" value="1"/>
</dbReference>
<sequence length="574" mass="63117">MVDQRRDPRDLDAGLADLAVALRPALRDVQSREALRERAVQWLAAHEGWLVVLDNVTSPNDVKPLLARAAGGRFLITTRRATGWHGIAEPLSLDVLQLDEAVELFGRISGHGEDPDVTELCRELGCLPLAVEQAAAYCAEAGIAPGRYRELLAEYPEEVFAQSAEGSDGERTVARVWRVTLDRLSDTPLAGAILRIIAWWAPEGIPRAYLEPLGSPVEVTDAVRRLAAYSMISLHDDGTISVHRLVQAVTRAEGVESAHGAAKLLLGSKTRDMAAELRWLTHVDAMASHVAPEDDGEGEVWLFESSGLSYTHLDVTRAIAFHKRALAAAQRVYGPRGEVTLRVRRDLAQSYGVAGDKEREIGLLERNVTDHRRVFGRRDERTFEARTELARALSGAGRLGDGLALAERNAKKAERVLGKDAYAALRAWSARASALADAAAKDPDRHAAQAREAIEQLLPRAVAATGRDSTVCLQLRLQLAWTRRLVGDTTGATAMYAELVESSIRSRGATDRYALTSRTWFVRFLWRAVDDPARARQVLVPLLADWERVLGDTAYVRQLREEFAPLLDVTDTSP</sequence>
<accession>S4MQ68</accession>
<evidence type="ECO:0000313" key="1">
    <source>
        <dbReference type="EMBL" id="EPJ38821.1"/>
    </source>
</evidence>
<dbReference type="SUPFAM" id="SSF52540">
    <property type="entry name" value="P-loop containing nucleoside triphosphate hydrolases"/>
    <property type="match status" value="1"/>
</dbReference>
<dbReference type="HOGENOM" id="CLU_000288_125_8_11"/>
<dbReference type="InterPro" id="IPR053137">
    <property type="entry name" value="NLR-like"/>
</dbReference>
<dbReference type="EMBL" id="AOPY01001443">
    <property type="protein sequence ID" value="EPJ38821.1"/>
    <property type="molecule type" value="Genomic_DNA"/>
</dbReference>
<proteinExistence type="predicted"/>
<name>S4MQ68_9ACTN</name>
<dbReference type="PANTHER" id="PTHR46082">
    <property type="entry name" value="ATP/GTP-BINDING PROTEIN-RELATED"/>
    <property type="match status" value="1"/>
</dbReference>
<dbReference type="PANTHER" id="PTHR46082:SF6">
    <property type="entry name" value="AAA+ ATPASE DOMAIN-CONTAINING PROTEIN-RELATED"/>
    <property type="match status" value="1"/>
</dbReference>
<dbReference type="Gene3D" id="3.40.50.300">
    <property type="entry name" value="P-loop containing nucleotide triphosphate hydrolases"/>
    <property type="match status" value="1"/>
</dbReference>
<keyword evidence="2" id="KW-1185">Reference proteome</keyword>
<organism evidence="1 2">
    <name type="scientific">Streptomyces afghaniensis 772</name>
    <dbReference type="NCBI Taxonomy" id="1283301"/>
    <lineage>
        <taxon>Bacteria</taxon>
        <taxon>Bacillati</taxon>
        <taxon>Actinomycetota</taxon>
        <taxon>Actinomycetes</taxon>
        <taxon>Kitasatosporales</taxon>
        <taxon>Streptomycetaceae</taxon>
        <taxon>Streptomyces</taxon>
    </lineage>
</organism>
<dbReference type="PATRIC" id="fig|1283301.3.peg.4100"/>
<reference evidence="1 2" key="1">
    <citation type="submission" date="2013-02" db="EMBL/GenBank/DDBJ databases">
        <title>Draft Genome Sequence of Streptomyces afghaniensis, Which Produces Compounds of the Julimycin B-Complex.</title>
        <authorList>
            <person name="Gruening B.A."/>
            <person name="Praeg A."/>
            <person name="Erxleben A."/>
            <person name="Guenther S."/>
            <person name="Fiedler H.-P."/>
            <person name="Goodfellow M."/>
            <person name="Mueller M."/>
        </authorList>
    </citation>
    <scope>NUCLEOTIDE SEQUENCE [LARGE SCALE GENOMIC DNA]</scope>
    <source>
        <strain evidence="1 2">772</strain>
    </source>
</reference>
<evidence type="ECO:0000313" key="2">
    <source>
        <dbReference type="Proteomes" id="UP000015001"/>
    </source>
</evidence>
<protein>
    <recommendedName>
        <fullName evidence="3">NB-ARC domain-containing protein</fullName>
    </recommendedName>
</protein>
<evidence type="ECO:0008006" key="3">
    <source>
        <dbReference type="Google" id="ProtNLM"/>
    </source>
</evidence>
<gene>
    <name evidence="1" type="ORF">STAFG_4129</name>
</gene>
<dbReference type="Proteomes" id="UP000015001">
    <property type="component" value="Unassembled WGS sequence"/>
</dbReference>
<dbReference type="InterPro" id="IPR027417">
    <property type="entry name" value="P-loop_NTPase"/>
</dbReference>
<comment type="caution">
    <text evidence="1">The sequence shown here is derived from an EMBL/GenBank/DDBJ whole genome shotgun (WGS) entry which is preliminary data.</text>
</comment>